<gene>
    <name evidence="1" type="ORF">C3920_10295</name>
</gene>
<sequence length="81" mass="8952">MRATSVRILTSGRVDHRRGIMATSHFAWVAWMSGHRVRHPDAAGTRRMMPARVMPRHFAGCRVIADGRGADGRGTAVCAPW</sequence>
<accession>A0ABX5P0U7</accession>
<dbReference type="Proteomes" id="UP000248116">
    <property type="component" value="Unassembled WGS sequence"/>
</dbReference>
<keyword evidence="2" id="KW-1185">Reference proteome</keyword>
<reference evidence="1 2" key="1">
    <citation type="submission" date="2018-02" db="EMBL/GenBank/DDBJ databases">
        <authorList>
            <person name="Skraban J."/>
            <person name="Trcek J."/>
        </authorList>
    </citation>
    <scope>NUCLEOTIDE SEQUENCE [LARGE SCALE GENOMIC DNA]</scope>
    <source>
        <strain evidence="1 2">AV446</strain>
    </source>
</reference>
<protein>
    <submittedName>
        <fullName evidence="1">Uncharacterized protein</fullName>
    </submittedName>
</protein>
<name>A0ABX5P0U7_9PROT</name>
<evidence type="ECO:0000313" key="1">
    <source>
        <dbReference type="EMBL" id="PYD47370.1"/>
    </source>
</evidence>
<organism evidence="1 2">
    <name type="scientific">Novacetimonas pomaceti</name>
    <dbReference type="NCBI Taxonomy" id="2021998"/>
    <lineage>
        <taxon>Bacteria</taxon>
        <taxon>Pseudomonadati</taxon>
        <taxon>Pseudomonadota</taxon>
        <taxon>Alphaproteobacteria</taxon>
        <taxon>Acetobacterales</taxon>
        <taxon>Acetobacteraceae</taxon>
        <taxon>Novacetimonas</taxon>
    </lineage>
</organism>
<proteinExistence type="predicted"/>
<evidence type="ECO:0000313" key="2">
    <source>
        <dbReference type="Proteomes" id="UP000248116"/>
    </source>
</evidence>
<comment type="caution">
    <text evidence="1">The sequence shown here is derived from an EMBL/GenBank/DDBJ whole genome shotgun (WGS) entry which is preliminary data.</text>
</comment>
<dbReference type="EMBL" id="PRCW01000078">
    <property type="protein sequence ID" value="PYD47370.1"/>
    <property type="molecule type" value="Genomic_DNA"/>
</dbReference>